<organism evidence="1 2">
    <name type="scientific">Paraburkholderia tagetis</name>
    <dbReference type="NCBI Taxonomy" id="2913261"/>
    <lineage>
        <taxon>Bacteria</taxon>
        <taxon>Pseudomonadati</taxon>
        <taxon>Pseudomonadota</taxon>
        <taxon>Betaproteobacteria</taxon>
        <taxon>Burkholderiales</taxon>
        <taxon>Burkholderiaceae</taxon>
        <taxon>Paraburkholderia</taxon>
    </lineage>
</organism>
<proteinExistence type="predicted"/>
<keyword evidence="2" id="KW-1185">Reference proteome</keyword>
<dbReference type="EMBL" id="JAKLJA010000025">
    <property type="protein sequence ID" value="MCG5076602.1"/>
    <property type="molecule type" value="Genomic_DNA"/>
</dbReference>
<dbReference type="Proteomes" id="UP001139308">
    <property type="component" value="Unassembled WGS sequence"/>
</dbReference>
<evidence type="ECO:0000313" key="1">
    <source>
        <dbReference type="EMBL" id="MCG5076602.1"/>
    </source>
</evidence>
<dbReference type="RefSeq" id="WP_213309295.1">
    <property type="nucleotide sequence ID" value="NZ_JAKLJA010000025.1"/>
</dbReference>
<protein>
    <submittedName>
        <fullName evidence="1">Uncharacterized protein</fullName>
    </submittedName>
</protein>
<sequence length="84" mass="9567">MKLELRIDSRPLDIEIDDVVAGLLAVRLDLPAGADNQDALARYLSEKGAPWTLDEQHMRRRILRRLILDIADPALVIRHLMADE</sequence>
<gene>
    <name evidence="1" type="ORF">L5014_25120</name>
</gene>
<accession>A0A9X1RV16</accession>
<reference evidence="1" key="1">
    <citation type="submission" date="2022-01" db="EMBL/GenBank/DDBJ databases">
        <title>Genome sequence and assembly of Parabukholderia sp. RG36.</title>
        <authorList>
            <person name="Chhetri G."/>
        </authorList>
    </citation>
    <scope>NUCLEOTIDE SEQUENCE</scope>
    <source>
        <strain evidence="1">RG36</strain>
    </source>
</reference>
<comment type="caution">
    <text evidence="1">The sequence shown here is derived from an EMBL/GenBank/DDBJ whole genome shotgun (WGS) entry which is preliminary data.</text>
</comment>
<dbReference type="AlphaFoldDB" id="A0A9X1RV16"/>
<name>A0A9X1RV16_9BURK</name>
<evidence type="ECO:0000313" key="2">
    <source>
        <dbReference type="Proteomes" id="UP001139308"/>
    </source>
</evidence>